<dbReference type="GeneID" id="87827645"/>
<gene>
    <name evidence="2" type="ORF">N657DRAFT_629310</name>
</gene>
<sequence>MARMDEFRRRHMHDDDDENCELDDENFEVGAATQGAQETEPQSASPEEVEPMGPVQETSVSQMPTVTPAIADHTPLSHGQAAPVFDFNLERVAQVSRSVARADIPTNRESPRLNVEAAMAAIAGIRGPGAQPQHVPSDEQLIARPSQRESAPGSQAEGIAGALGESVWPEQGGGRGGEATAEQANAALTQHAGPAERKVLPARGVRGNKEAKQKALQGLLKEEGTDP</sequence>
<evidence type="ECO:0000256" key="1">
    <source>
        <dbReference type="SAM" id="MobiDB-lite"/>
    </source>
</evidence>
<dbReference type="AlphaFoldDB" id="A0AAN6U8E5"/>
<feature type="compositionally biased region" description="Polar residues" evidence="1">
    <location>
        <begin position="34"/>
        <end position="45"/>
    </location>
</feature>
<reference evidence="2" key="2">
    <citation type="submission" date="2023-05" db="EMBL/GenBank/DDBJ databases">
        <authorList>
            <consortium name="Lawrence Berkeley National Laboratory"/>
            <person name="Steindorff A."/>
            <person name="Hensen N."/>
            <person name="Bonometti L."/>
            <person name="Westerberg I."/>
            <person name="Brannstrom I.O."/>
            <person name="Guillou S."/>
            <person name="Cros-Aarteil S."/>
            <person name="Calhoun S."/>
            <person name="Haridas S."/>
            <person name="Kuo A."/>
            <person name="Mondo S."/>
            <person name="Pangilinan J."/>
            <person name="Riley R."/>
            <person name="Labutti K."/>
            <person name="Andreopoulos B."/>
            <person name="Lipzen A."/>
            <person name="Chen C."/>
            <person name="Yanf M."/>
            <person name="Daum C."/>
            <person name="Ng V."/>
            <person name="Clum A."/>
            <person name="Ohm R."/>
            <person name="Martin F."/>
            <person name="Silar P."/>
            <person name="Natvig D."/>
            <person name="Lalanne C."/>
            <person name="Gautier V."/>
            <person name="Ament-Velasquez S.L."/>
            <person name="Kruys A."/>
            <person name="Hutchinson M.I."/>
            <person name="Powell A.J."/>
            <person name="Barry K."/>
            <person name="Miller A.N."/>
            <person name="Grigoriev I.V."/>
            <person name="Debuchy R."/>
            <person name="Gladieux P."/>
            <person name="Thoren M.H."/>
            <person name="Johannesson H."/>
        </authorList>
    </citation>
    <scope>NUCLEOTIDE SEQUENCE</scope>
    <source>
        <strain evidence="2">CBS 731.68</strain>
    </source>
</reference>
<dbReference type="RefSeq" id="XP_062651920.1">
    <property type="nucleotide sequence ID" value="XM_062790876.1"/>
</dbReference>
<feature type="compositionally biased region" description="Basic and acidic residues" evidence="1">
    <location>
        <begin position="1"/>
        <end position="14"/>
    </location>
</feature>
<evidence type="ECO:0000313" key="3">
    <source>
        <dbReference type="Proteomes" id="UP001302602"/>
    </source>
</evidence>
<feature type="compositionally biased region" description="Acidic residues" evidence="1">
    <location>
        <begin position="15"/>
        <end position="27"/>
    </location>
</feature>
<organism evidence="2 3">
    <name type="scientific">Parathielavia appendiculata</name>
    <dbReference type="NCBI Taxonomy" id="2587402"/>
    <lineage>
        <taxon>Eukaryota</taxon>
        <taxon>Fungi</taxon>
        <taxon>Dikarya</taxon>
        <taxon>Ascomycota</taxon>
        <taxon>Pezizomycotina</taxon>
        <taxon>Sordariomycetes</taxon>
        <taxon>Sordariomycetidae</taxon>
        <taxon>Sordariales</taxon>
        <taxon>Chaetomiaceae</taxon>
        <taxon>Parathielavia</taxon>
    </lineage>
</organism>
<dbReference type="Proteomes" id="UP001302602">
    <property type="component" value="Unassembled WGS sequence"/>
</dbReference>
<evidence type="ECO:0000313" key="2">
    <source>
        <dbReference type="EMBL" id="KAK4128149.1"/>
    </source>
</evidence>
<proteinExistence type="predicted"/>
<comment type="caution">
    <text evidence="2">The sequence shown here is derived from an EMBL/GenBank/DDBJ whole genome shotgun (WGS) entry which is preliminary data.</text>
</comment>
<keyword evidence="3" id="KW-1185">Reference proteome</keyword>
<dbReference type="EMBL" id="MU853223">
    <property type="protein sequence ID" value="KAK4128149.1"/>
    <property type="molecule type" value="Genomic_DNA"/>
</dbReference>
<accession>A0AAN6U8E5</accession>
<name>A0AAN6U8E5_9PEZI</name>
<protein>
    <submittedName>
        <fullName evidence="2">Uncharacterized protein</fullName>
    </submittedName>
</protein>
<feature type="region of interest" description="Disordered" evidence="1">
    <location>
        <begin position="1"/>
        <end position="63"/>
    </location>
</feature>
<feature type="region of interest" description="Disordered" evidence="1">
    <location>
        <begin position="143"/>
        <end position="227"/>
    </location>
</feature>
<reference evidence="2" key="1">
    <citation type="journal article" date="2023" name="Mol. Phylogenet. Evol.">
        <title>Genome-scale phylogeny and comparative genomics of the fungal order Sordariales.</title>
        <authorList>
            <person name="Hensen N."/>
            <person name="Bonometti L."/>
            <person name="Westerberg I."/>
            <person name="Brannstrom I.O."/>
            <person name="Guillou S."/>
            <person name="Cros-Aarteil S."/>
            <person name="Calhoun S."/>
            <person name="Haridas S."/>
            <person name="Kuo A."/>
            <person name="Mondo S."/>
            <person name="Pangilinan J."/>
            <person name="Riley R."/>
            <person name="LaButti K."/>
            <person name="Andreopoulos B."/>
            <person name="Lipzen A."/>
            <person name="Chen C."/>
            <person name="Yan M."/>
            <person name="Daum C."/>
            <person name="Ng V."/>
            <person name="Clum A."/>
            <person name="Steindorff A."/>
            <person name="Ohm R.A."/>
            <person name="Martin F."/>
            <person name="Silar P."/>
            <person name="Natvig D.O."/>
            <person name="Lalanne C."/>
            <person name="Gautier V."/>
            <person name="Ament-Velasquez S.L."/>
            <person name="Kruys A."/>
            <person name="Hutchinson M.I."/>
            <person name="Powell A.J."/>
            <person name="Barry K."/>
            <person name="Miller A.N."/>
            <person name="Grigoriev I.V."/>
            <person name="Debuchy R."/>
            <person name="Gladieux P."/>
            <person name="Hiltunen Thoren M."/>
            <person name="Johannesson H."/>
        </authorList>
    </citation>
    <scope>NUCLEOTIDE SEQUENCE</scope>
    <source>
        <strain evidence="2">CBS 731.68</strain>
    </source>
</reference>